<dbReference type="Proteomes" id="UP000230007">
    <property type="component" value="Unassembled WGS sequence"/>
</dbReference>
<organism evidence="2 3">
    <name type="scientific">Candidatus Colwellbacteria bacterium CG23_combo_of_CG06-09_8_20_14_all_42_19</name>
    <dbReference type="NCBI Taxonomy" id="1974541"/>
    <lineage>
        <taxon>Bacteria</taxon>
        <taxon>Candidatus Colwelliibacteriota</taxon>
    </lineage>
</organism>
<protein>
    <submittedName>
        <fullName evidence="2">Uncharacterized protein</fullName>
    </submittedName>
</protein>
<sequence length="97" mass="10925">MAIIVEEEKKRISWFEITVVIAILLFLGMATYYLFFKPVPGMERIIVAPELESISKVSKITLDVASVTDSPVYKSLIRQIQDSNLGVFGRPNPFASF</sequence>
<evidence type="ECO:0000313" key="2">
    <source>
        <dbReference type="EMBL" id="PIP46675.1"/>
    </source>
</evidence>
<dbReference type="AlphaFoldDB" id="A0A2H0AMN0"/>
<name>A0A2H0AMN0_9BACT</name>
<accession>A0A2H0AMN0</accession>
<gene>
    <name evidence="2" type="ORF">COX15_00020</name>
</gene>
<feature type="transmembrane region" description="Helical" evidence="1">
    <location>
        <begin position="12"/>
        <end position="35"/>
    </location>
</feature>
<reference evidence="2 3" key="1">
    <citation type="submission" date="2017-09" db="EMBL/GenBank/DDBJ databases">
        <title>Depth-based differentiation of microbial function through sediment-hosted aquifers and enrichment of novel symbionts in the deep terrestrial subsurface.</title>
        <authorList>
            <person name="Probst A.J."/>
            <person name="Ladd B."/>
            <person name="Jarett J.K."/>
            <person name="Geller-Mcgrath D.E."/>
            <person name="Sieber C.M."/>
            <person name="Emerson J.B."/>
            <person name="Anantharaman K."/>
            <person name="Thomas B.C."/>
            <person name="Malmstrom R."/>
            <person name="Stieglmeier M."/>
            <person name="Klingl A."/>
            <person name="Woyke T."/>
            <person name="Ryan C.M."/>
            <person name="Banfield J.F."/>
        </authorList>
    </citation>
    <scope>NUCLEOTIDE SEQUENCE [LARGE SCALE GENOMIC DNA]</scope>
    <source>
        <strain evidence="2">CG23_combo_of_CG06-09_8_20_14_all_42_19</strain>
    </source>
</reference>
<evidence type="ECO:0000256" key="1">
    <source>
        <dbReference type="SAM" id="Phobius"/>
    </source>
</evidence>
<keyword evidence="1" id="KW-0472">Membrane</keyword>
<proteinExistence type="predicted"/>
<dbReference type="EMBL" id="PCSK01000001">
    <property type="protein sequence ID" value="PIP46675.1"/>
    <property type="molecule type" value="Genomic_DNA"/>
</dbReference>
<keyword evidence="1" id="KW-0812">Transmembrane</keyword>
<keyword evidence="1" id="KW-1133">Transmembrane helix</keyword>
<comment type="caution">
    <text evidence="2">The sequence shown here is derived from an EMBL/GenBank/DDBJ whole genome shotgun (WGS) entry which is preliminary data.</text>
</comment>
<evidence type="ECO:0000313" key="3">
    <source>
        <dbReference type="Proteomes" id="UP000230007"/>
    </source>
</evidence>